<dbReference type="EMBL" id="JBFSHR010000012">
    <property type="protein sequence ID" value="MEX6429194.1"/>
    <property type="molecule type" value="Genomic_DNA"/>
</dbReference>
<dbReference type="Proteomes" id="UP001560267">
    <property type="component" value="Unassembled WGS sequence"/>
</dbReference>
<comment type="caution">
    <text evidence="2">The sequence shown here is derived from an EMBL/GenBank/DDBJ whole genome shotgun (WGS) entry which is preliminary data.</text>
</comment>
<evidence type="ECO:0000313" key="2">
    <source>
        <dbReference type="EMBL" id="MEX6429194.1"/>
    </source>
</evidence>
<proteinExistence type="predicted"/>
<dbReference type="Gene3D" id="2.60.120.10">
    <property type="entry name" value="Jelly Rolls"/>
    <property type="match status" value="1"/>
</dbReference>
<evidence type="ECO:0000313" key="3">
    <source>
        <dbReference type="Proteomes" id="UP001560267"/>
    </source>
</evidence>
<protein>
    <submittedName>
        <fullName evidence="2">Cupin domain-containing protein</fullName>
    </submittedName>
</protein>
<dbReference type="InterPro" id="IPR013096">
    <property type="entry name" value="Cupin_2"/>
</dbReference>
<dbReference type="PANTHER" id="PTHR43346:SF1">
    <property type="entry name" value="QUERCETIN 2,3-DIOXYGENASE-RELATED"/>
    <property type="match status" value="1"/>
</dbReference>
<sequence length="119" mass="13223">MKLAVLKFPTLEHDTSVVFEVWDPGGAQPLNSHPRSFESFFFLHGSGTAICDGDEIEVSAGGFLVLPPMSQHRIVNRREYKLYAITTMSPDDGFAALIESGVPTTFDEVDYEMFSCRAM</sequence>
<keyword evidence="3" id="KW-1185">Reference proteome</keyword>
<organism evidence="2 3">
    <name type="scientific">Ferrimicrobium acidiphilum</name>
    <dbReference type="NCBI Taxonomy" id="121039"/>
    <lineage>
        <taxon>Bacteria</taxon>
        <taxon>Bacillati</taxon>
        <taxon>Actinomycetota</taxon>
        <taxon>Acidimicrobiia</taxon>
        <taxon>Acidimicrobiales</taxon>
        <taxon>Acidimicrobiaceae</taxon>
        <taxon>Ferrimicrobium</taxon>
    </lineage>
</organism>
<dbReference type="Pfam" id="PF07883">
    <property type="entry name" value="Cupin_2"/>
    <property type="match status" value="1"/>
</dbReference>
<gene>
    <name evidence="2" type="ORF">AB6A68_04995</name>
</gene>
<accession>A0ABV3Y3Y8</accession>
<dbReference type="InterPro" id="IPR014710">
    <property type="entry name" value="RmlC-like_jellyroll"/>
</dbReference>
<reference evidence="2 3" key="1">
    <citation type="submission" date="2024-07" db="EMBL/GenBank/DDBJ databases">
        <title>Draft Genome Sequence of Ferrimicrobium acidiphilum Strain YE2023, Isolated from a Pulp of Bioleach Reactor.</title>
        <authorList>
            <person name="Elkina Y.A."/>
            <person name="Bulaeva A.G."/>
            <person name="Beletsky A.V."/>
            <person name="Mardanov A.V."/>
        </authorList>
    </citation>
    <scope>NUCLEOTIDE SEQUENCE [LARGE SCALE GENOMIC DNA]</scope>
    <source>
        <strain evidence="2 3">YE2023</strain>
    </source>
</reference>
<name>A0ABV3Y3Y8_9ACTN</name>
<feature type="domain" description="Cupin type-2" evidence="1">
    <location>
        <begin position="20"/>
        <end position="79"/>
    </location>
</feature>
<evidence type="ECO:0000259" key="1">
    <source>
        <dbReference type="Pfam" id="PF07883"/>
    </source>
</evidence>
<dbReference type="InterPro" id="IPR052538">
    <property type="entry name" value="Flavonoid_dioxygenase-like"/>
</dbReference>
<dbReference type="SUPFAM" id="SSF51182">
    <property type="entry name" value="RmlC-like cupins"/>
    <property type="match status" value="1"/>
</dbReference>
<dbReference type="PANTHER" id="PTHR43346">
    <property type="entry name" value="LIGAND BINDING DOMAIN PROTEIN, PUTATIVE (AFU_ORTHOLOGUE AFUA_6G14370)-RELATED"/>
    <property type="match status" value="1"/>
</dbReference>
<dbReference type="InterPro" id="IPR011051">
    <property type="entry name" value="RmlC_Cupin_sf"/>
</dbReference>